<comment type="caution">
    <text evidence="2">The sequence shown here is derived from an EMBL/GenBank/DDBJ whole genome shotgun (WGS) entry which is preliminary data.</text>
</comment>
<name>A0A0F9GTU8_9ZZZZ</name>
<evidence type="ECO:0000313" key="2">
    <source>
        <dbReference type="EMBL" id="KKL66542.1"/>
    </source>
</evidence>
<feature type="transmembrane region" description="Helical" evidence="1">
    <location>
        <begin position="170"/>
        <end position="191"/>
    </location>
</feature>
<reference evidence="2" key="1">
    <citation type="journal article" date="2015" name="Nature">
        <title>Complex archaea that bridge the gap between prokaryotes and eukaryotes.</title>
        <authorList>
            <person name="Spang A."/>
            <person name="Saw J.H."/>
            <person name="Jorgensen S.L."/>
            <person name="Zaremba-Niedzwiedzka K."/>
            <person name="Martijn J."/>
            <person name="Lind A.E."/>
            <person name="van Eijk R."/>
            <person name="Schleper C."/>
            <person name="Guy L."/>
            <person name="Ettema T.J."/>
        </authorList>
    </citation>
    <scope>NUCLEOTIDE SEQUENCE</scope>
</reference>
<protein>
    <submittedName>
        <fullName evidence="2">Uncharacterized protein</fullName>
    </submittedName>
</protein>
<feature type="transmembrane region" description="Helical" evidence="1">
    <location>
        <begin position="26"/>
        <end position="51"/>
    </location>
</feature>
<evidence type="ECO:0000256" key="1">
    <source>
        <dbReference type="SAM" id="Phobius"/>
    </source>
</evidence>
<keyword evidence="1" id="KW-1133">Transmembrane helix</keyword>
<dbReference type="EMBL" id="LAZR01027167">
    <property type="protein sequence ID" value="KKL66542.1"/>
    <property type="molecule type" value="Genomic_DNA"/>
</dbReference>
<accession>A0A0F9GTU8</accession>
<organism evidence="2">
    <name type="scientific">marine sediment metagenome</name>
    <dbReference type="NCBI Taxonomy" id="412755"/>
    <lineage>
        <taxon>unclassified sequences</taxon>
        <taxon>metagenomes</taxon>
        <taxon>ecological metagenomes</taxon>
    </lineage>
</organism>
<keyword evidence="1" id="KW-0812">Transmembrane</keyword>
<proteinExistence type="predicted"/>
<dbReference type="AlphaFoldDB" id="A0A0F9GTU8"/>
<sequence length="235" mass="26459">MAAGIEGATDYVKGFMPSFIGKGSTALSLGGLIIFVLVFLGMLGFGTWWFVRYLKYNKKIVVFEKIGGRFEQTMVDKAMEIPLSTAGDTVIILKKSKKIMPFPRLQMGRRVYWYFIREDREWINFDMLDLDEEARKGGARFLQQEARFARTQVQKGLKERYDRPGFWKQYGLLVISIIYIVVIGMMIFLALGKFVDIVNALGGVVSEVESLMGRADKIIGNLGNVCGSGSGYTQV</sequence>
<gene>
    <name evidence="2" type="ORF">LCGC14_2143910</name>
</gene>
<keyword evidence="1" id="KW-0472">Membrane</keyword>